<organism evidence="2 3">
    <name type="scientific">Ensete ventricosum</name>
    <name type="common">Abyssinian banana</name>
    <name type="synonym">Musa ensete</name>
    <dbReference type="NCBI Taxonomy" id="4639"/>
    <lineage>
        <taxon>Eukaryota</taxon>
        <taxon>Viridiplantae</taxon>
        <taxon>Streptophyta</taxon>
        <taxon>Embryophyta</taxon>
        <taxon>Tracheophyta</taxon>
        <taxon>Spermatophyta</taxon>
        <taxon>Magnoliopsida</taxon>
        <taxon>Liliopsida</taxon>
        <taxon>Zingiberales</taxon>
        <taxon>Musaceae</taxon>
        <taxon>Ensete</taxon>
    </lineage>
</organism>
<sequence>MARPFARAADHDQTTYRGGRPRPAPLQGRLAATKAFYGGSCQWHTRKGRPPATSPTASRGDGAGRKGGHPLVGRQLVTRGRRRQ</sequence>
<reference evidence="2 3" key="1">
    <citation type="journal article" date="2014" name="Agronomy (Basel)">
        <title>A Draft Genome Sequence for Ensete ventricosum, the Drought-Tolerant Tree Against Hunger.</title>
        <authorList>
            <person name="Harrison J."/>
            <person name="Moore K.A."/>
            <person name="Paszkiewicz K."/>
            <person name="Jones T."/>
            <person name="Grant M."/>
            <person name="Ambacheew D."/>
            <person name="Muzemil S."/>
            <person name="Studholme D.J."/>
        </authorList>
    </citation>
    <scope>NUCLEOTIDE SEQUENCE [LARGE SCALE GENOMIC DNA]</scope>
</reference>
<dbReference type="Proteomes" id="UP000287651">
    <property type="component" value="Unassembled WGS sequence"/>
</dbReference>
<feature type="region of interest" description="Disordered" evidence="1">
    <location>
        <begin position="41"/>
        <end position="84"/>
    </location>
</feature>
<protein>
    <submittedName>
        <fullName evidence="2">Uncharacterized protein</fullName>
    </submittedName>
</protein>
<name>A0A426Z7A9_ENSVE</name>
<evidence type="ECO:0000313" key="2">
    <source>
        <dbReference type="EMBL" id="RRT59868.1"/>
    </source>
</evidence>
<comment type="caution">
    <text evidence="2">The sequence shown here is derived from an EMBL/GenBank/DDBJ whole genome shotgun (WGS) entry which is preliminary data.</text>
</comment>
<gene>
    <name evidence="2" type="ORF">B296_00019536</name>
</gene>
<evidence type="ECO:0000313" key="3">
    <source>
        <dbReference type="Proteomes" id="UP000287651"/>
    </source>
</evidence>
<dbReference type="EMBL" id="AMZH03008030">
    <property type="protein sequence ID" value="RRT59868.1"/>
    <property type="molecule type" value="Genomic_DNA"/>
</dbReference>
<proteinExistence type="predicted"/>
<feature type="region of interest" description="Disordered" evidence="1">
    <location>
        <begin position="1"/>
        <end position="26"/>
    </location>
</feature>
<accession>A0A426Z7A9</accession>
<dbReference type="AlphaFoldDB" id="A0A426Z7A9"/>
<evidence type="ECO:0000256" key="1">
    <source>
        <dbReference type="SAM" id="MobiDB-lite"/>
    </source>
</evidence>